<dbReference type="Proteomes" id="UP000239471">
    <property type="component" value="Unassembled WGS sequence"/>
</dbReference>
<dbReference type="EMBL" id="PVXQ01000007">
    <property type="protein sequence ID" value="PRR83393.1"/>
    <property type="molecule type" value="Genomic_DNA"/>
</dbReference>
<evidence type="ECO:0000313" key="2">
    <source>
        <dbReference type="Proteomes" id="UP000239471"/>
    </source>
</evidence>
<organism evidence="1 2">
    <name type="scientific">Clostridium vincentii</name>
    <dbReference type="NCBI Taxonomy" id="52704"/>
    <lineage>
        <taxon>Bacteria</taxon>
        <taxon>Bacillati</taxon>
        <taxon>Bacillota</taxon>
        <taxon>Clostridia</taxon>
        <taxon>Eubacteriales</taxon>
        <taxon>Clostridiaceae</taxon>
        <taxon>Clostridium</taxon>
    </lineage>
</organism>
<sequence length="131" mass="15535">MEVTEIMNFLEDNGLSEIKELKVKEDFIVIKCYYDFDKEEISAARAYSNEESDAEEESDEWYKDWFFSYLYDIAKDNVGEILEETEEEFEVSSMYKVLDNEASSSEYVKFITIFCNDTFEGDLEDVLKDYI</sequence>
<proteinExistence type="predicted"/>
<dbReference type="OrthoDB" id="1937284at2"/>
<comment type="caution">
    <text evidence="1">The sequence shown here is derived from an EMBL/GenBank/DDBJ whole genome shotgun (WGS) entry which is preliminary data.</text>
</comment>
<keyword evidence="2" id="KW-1185">Reference proteome</keyword>
<evidence type="ECO:0000313" key="1">
    <source>
        <dbReference type="EMBL" id="PRR83393.1"/>
    </source>
</evidence>
<reference evidence="1 2" key="1">
    <citation type="submission" date="2018-03" db="EMBL/GenBank/DDBJ databases">
        <title>Genome sequence of Clostridium vincentii DSM 10228.</title>
        <authorList>
            <person name="Poehlein A."/>
            <person name="Daniel R."/>
        </authorList>
    </citation>
    <scope>NUCLEOTIDE SEQUENCE [LARGE SCALE GENOMIC DNA]</scope>
    <source>
        <strain evidence="1 2">DSM 10228</strain>
    </source>
</reference>
<name>A0A2T0BHS1_9CLOT</name>
<accession>A0A2T0BHS1</accession>
<protein>
    <submittedName>
        <fullName evidence="1">Uncharacterized protein</fullName>
    </submittedName>
</protein>
<dbReference type="RefSeq" id="WP_106058966.1">
    <property type="nucleotide sequence ID" value="NZ_PVXQ01000007.1"/>
</dbReference>
<dbReference type="AlphaFoldDB" id="A0A2T0BHS1"/>
<gene>
    <name evidence="1" type="ORF">CLVI_09400</name>
</gene>